<feature type="non-terminal residue" evidence="2">
    <location>
        <position position="1"/>
    </location>
</feature>
<dbReference type="EMBL" id="JABBWG010000141">
    <property type="protein sequence ID" value="KAG1799568.1"/>
    <property type="molecule type" value="Genomic_DNA"/>
</dbReference>
<reference evidence="2" key="1">
    <citation type="journal article" date="2020" name="New Phytol.">
        <title>Comparative genomics reveals dynamic genome evolution in host specialist ectomycorrhizal fungi.</title>
        <authorList>
            <person name="Lofgren L.A."/>
            <person name="Nguyen N.H."/>
            <person name="Vilgalys R."/>
            <person name="Ruytinx J."/>
            <person name="Liao H.L."/>
            <person name="Branco S."/>
            <person name="Kuo A."/>
            <person name="LaButti K."/>
            <person name="Lipzen A."/>
            <person name="Andreopoulos W."/>
            <person name="Pangilinan J."/>
            <person name="Riley R."/>
            <person name="Hundley H."/>
            <person name="Na H."/>
            <person name="Barry K."/>
            <person name="Grigoriev I.V."/>
            <person name="Stajich J.E."/>
            <person name="Kennedy P.G."/>
        </authorList>
    </citation>
    <scope>NUCLEOTIDE SEQUENCE</scope>
    <source>
        <strain evidence="2">MN1</strain>
    </source>
</reference>
<gene>
    <name evidence="2" type="ORF">BJ212DRAFT_1248604</name>
</gene>
<dbReference type="OrthoDB" id="3055037at2759"/>
<accession>A0A9P7J2D7</accession>
<evidence type="ECO:0000313" key="2">
    <source>
        <dbReference type="EMBL" id="KAG1799568.1"/>
    </source>
</evidence>
<keyword evidence="3" id="KW-1185">Reference proteome</keyword>
<comment type="caution">
    <text evidence="2">The sequence shown here is derived from an EMBL/GenBank/DDBJ whole genome shotgun (WGS) entry which is preliminary data.</text>
</comment>
<dbReference type="RefSeq" id="XP_041185737.1">
    <property type="nucleotide sequence ID" value="XM_041329687.1"/>
</dbReference>
<feature type="domain" description="CxC6 like cysteine cluster associated with KDZ" evidence="1">
    <location>
        <begin position="5"/>
        <end position="74"/>
    </location>
</feature>
<dbReference type="Pfam" id="PF18721">
    <property type="entry name" value="CxC6"/>
    <property type="match status" value="1"/>
</dbReference>
<dbReference type="GeneID" id="64623704"/>
<evidence type="ECO:0000313" key="3">
    <source>
        <dbReference type="Proteomes" id="UP000807769"/>
    </source>
</evidence>
<dbReference type="Proteomes" id="UP000807769">
    <property type="component" value="Unassembled WGS sequence"/>
</dbReference>
<sequence length="82" mass="9068">KVIMTDGVTIGQPCCAIPQCKNPLMTNHCRYCLEHQNLESICAMEGCSQAVTSDPKTRKLRKACNDPIHVKMEAANMESSRS</sequence>
<name>A0A9P7J2D7_9AGAM</name>
<dbReference type="AlphaFoldDB" id="A0A9P7J2D7"/>
<dbReference type="InterPro" id="IPR040898">
    <property type="entry name" value="CxC6"/>
</dbReference>
<organism evidence="2 3">
    <name type="scientific">Suillus subaureus</name>
    <dbReference type="NCBI Taxonomy" id="48587"/>
    <lineage>
        <taxon>Eukaryota</taxon>
        <taxon>Fungi</taxon>
        <taxon>Dikarya</taxon>
        <taxon>Basidiomycota</taxon>
        <taxon>Agaricomycotina</taxon>
        <taxon>Agaricomycetes</taxon>
        <taxon>Agaricomycetidae</taxon>
        <taxon>Boletales</taxon>
        <taxon>Suillineae</taxon>
        <taxon>Suillaceae</taxon>
        <taxon>Suillus</taxon>
    </lineage>
</organism>
<protein>
    <recommendedName>
        <fullName evidence="1">CxC6 like cysteine cluster associated with KDZ domain-containing protein</fullName>
    </recommendedName>
</protein>
<feature type="non-terminal residue" evidence="2">
    <location>
        <position position="82"/>
    </location>
</feature>
<evidence type="ECO:0000259" key="1">
    <source>
        <dbReference type="Pfam" id="PF18721"/>
    </source>
</evidence>
<proteinExistence type="predicted"/>